<proteinExistence type="predicted"/>
<dbReference type="Proteomes" id="UP001569414">
    <property type="component" value="Unassembled WGS sequence"/>
</dbReference>
<evidence type="ECO:0000256" key="1">
    <source>
        <dbReference type="SAM" id="Coils"/>
    </source>
</evidence>
<dbReference type="PANTHER" id="PTHR34387">
    <property type="entry name" value="SLR1258 PROTEIN"/>
    <property type="match status" value="1"/>
</dbReference>
<sequence>MKFVKLSTVTLLALLVTACDNGQIPSERGTLVSIAAEGEARQTPDVANLSVGVVTEAEDSKKAMRNNAAQMESLLKAIKKAGIAKKDIQTSGVSLSPRYHYQKNQKPQIVGYTARNTVSIKVRKLDELGGVLDDLTTAGANQINGPSFEIGEPGPVKAEAREKALLDAQERATIYAKALGMKVRRIVSISEQGSGGIPRPMMLRGQMESMKESASTPIAPGETTLSVNLDLVFELEK</sequence>
<reference evidence="3 4" key="1">
    <citation type="submission" date="2024-08" db="EMBL/GenBank/DDBJ databases">
        <authorList>
            <person name="Ishaq N."/>
        </authorList>
    </citation>
    <scope>NUCLEOTIDE SEQUENCE [LARGE SCALE GENOMIC DNA]</scope>
    <source>
        <strain evidence="3 4">JCM 30400</strain>
    </source>
</reference>
<dbReference type="EMBL" id="JBGMEL010000020">
    <property type="protein sequence ID" value="MFA0792194.1"/>
    <property type="molecule type" value="Genomic_DNA"/>
</dbReference>
<protein>
    <submittedName>
        <fullName evidence="3">SIMPL domain-containing protein</fullName>
    </submittedName>
</protein>
<accession>A0ABV4NSN0</accession>
<organism evidence="3 4">
    <name type="scientific">Microbulbifer echini</name>
    <dbReference type="NCBI Taxonomy" id="1529067"/>
    <lineage>
        <taxon>Bacteria</taxon>
        <taxon>Pseudomonadati</taxon>
        <taxon>Pseudomonadota</taxon>
        <taxon>Gammaproteobacteria</taxon>
        <taxon>Cellvibrionales</taxon>
        <taxon>Microbulbiferaceae</taxon>
        <taxon>Microbulbifer</taxon>
    </lineage>
</organism>
<dbReference type="Gene3D" id="3.30.110.170">
    <property type="entry name" value="Protein of unknown function (DUF541), domain 1"/>
    <property type="match status" value="1"/>
</dbReference>
<feature type="chain" id="PRO_5045847619" evidence="2">
    <location>
        <begin position="19"/>
        <end position="237"/>
    </location>
</feature>
<feature type="signal peptide" evidence="2">
    <location>
        <begin position="1"/>
        <end position="18"/>
    </location>
</feature>
<dbReference type="InterPro" id="IPR052022">
    <property type="entry name" value="26kDa_periplasmic_antigen"/>
</dbReference>
<dbReference type="PROSITE" id="PS51257">
    <property type="entry name" value="PROKAR_LIPOPROTEIN"/>
    <property type="match status" value="1"/>
</dbReference>
<dbReference type="PANTHER" id="PTHR34387:SF1">
    <property type="entry name" value="PERIPLASMIC IMMUNOGENIC PROTEIN"/>
    <property type="match status" value="1"/>
</dbReference>
<dbReference type="InterPro" id="IPR007497">
    <property type="entry name" value="SIMPL/DUF541"/>
</dbReference>
<evidence type="ECO:0000313" key="4">
    <source>
        <dbReference type="Proteomes" id="UP001569414"/>
    </source>
</evidence>
<keyword evidence="2" id="KW-0732">Signal</keyword>
<name>A0ABV4NSN0_9GAMM</name>
<dbReference type="RefSeq" id="WP_299585039.1">
    <property type="nucleotide sequence ID" value="NZ_JBGMEL010000020.1"/>
</dbReference>
<dbReference type="Gene3D" id="3.30.70.2970">
    <property type="entry name" value="Protein of unknown function (DUF541), domain 2"/>
    <property type="match status" value="1"/>
</dbReference>
<keyword evidence="1" id="KW-0175">Coiled coil</keyword>
<gene>
    <name evidence="3" type="ORF">ACCI51_16720</name>
</gene>
<feature type="coiled-coil region" evidence="1">
    <location>
        <begin position="54"/>
        <end position="81"/>
    </location>
</feature>
<dbReference type="Pfam" id="PF04402">
    <property type="entry name" value="SIMPL"/>
    <property type="match status" value="1"/>
</dbReference>
<keyword evidence="4" id="KW-1185">Reference proteome</keyword>
<evidence type="ECO:0000256" key="2">
    <source>
        <dbReference type="SAM" id="SignalP"/>
    </source>
</evidence>
<comment type="caution">
    <text evidence="3">The sequence shown here is derived from an EMBL/GenBank/DDBJ whole genome shotgun (WGS) entry which is preliminary data.</text>
</comment>
<evidence type="ECO:0000313" key="3">
    <source>
        <dbReference type="EMBL" id="MFA0792194.1"/>
    </source>
</evidence>